<protein>
    <submittedName>
        <fullName evidence="1">Uncharacterized protein</fullName>
    </submittedName>
</protein>
<organism evidence="1 2">
    <name type="scientific">Streptosporangium saharense</name>
    <dbReference type="NCBI Taxonomy" id="1706840"/>
    <lineage>
        <taxon>Bacteria</taxon>
        <taxon>Bacillati</taxon>
        <taxon>Actinomycetota</taxon>
        <taxon>Actinomycetes</taxon>
        <taxon>Streptosporangiales</taxon>
        <taxon>Streptosporangiaceae</taxon>
        <taxon>Streptosporangium</taxon>
    </lineage>
</organism>
<gene>
    <name evidence="1" type="ORF">FHS44_006318</name>
</gene>
<reference evidence="1 2" key="1">
    <citation type="submission" date="2020-08" db="EMBL/GenBank/DDBJ databases">
        <title>Genomic Encyclopedia of Type Strains, Phase III (KMG-III): the genomes of soil and plant-associated and newly described type strains.</title>
        <authorList>
            <person name="Whitman W."/>
        </authorList>
    </citation>
    <scope>NUCLEOTIDE SEQUENCE [LARGE SCALE GENOMIC DNA]</scope>
    <source>
        <strain evidence="1 2">CECT 8840</strain>
    </source>
</reference>
<evidence type="ECO:0000313" key="1">
    <source>
        <dbReference type="EMBL" id="MBB4919176.1"/>
    </source>
</evidence>
<dbReference type="AlphaFoldDB" id="A0A7W7QSZ4"/>
<sequence>MDTAIQIDAKADTASPAPALWFAVAGAGDWPWGFSAAENGAELSSLHTVEEGIPLSRSEEQLGALRILRVTHGDQISVPNTLQPRDLNAITTVVATEA</sequence>
<accession>A0A7W7QSZ4</accession>
<proteinExistence type="predicted"/>
<dbReference type="Proteomes" id="UP000552644">
    <property type="component" value="Unassembled WGS sequence"/>
</dbReference>
<keyword evidence="2" id="KW-1185">Reference proteome</keyword>
<dbReference type="EMBL" id="JACHJP010000009">
    <property type="protein sequence ID" value="MBB4919176.1"/>
    <property type="molecule type" value="Genomic_DNA"/>
</dbReference>
<evidence type="ECO:0000313" key="2">
    <source>
        <dbReference type="Proteomes" id="UP000552644"/>
    </source>
</evidence>
<comment type="caution">
    <text evidence="1">The sequence shown here is derived from an EMBL/GenBank/DDBJ whole genome shotgun (WGS) entry which is preliminary data.</text>
</comment>
<name>A0A7W7QSZ4_9ACTN</name>